<name>A0ABQ2G2L8_9DEIO</name>
<feature type="domain" description="DinB-like" evidence="1">
    <location>
        <begin position="40"/>
        <end position="153"/>
    </location>
</feature>
<organism evidence="2 3">
    <name type="scientific">Deinococcus aerolatus</name>
    <dbReference type="NCBI Taxonomy" id="522487"/>
    <lineage>
        <taxon>Bacteria</taxon>
        <taxon>Thermotogati</taxon>
        <taxon>Deinococcota</taxon>
        <taxon>Deinococci</taxon>
        <taxon>Deinococcales</taxon>
        <taxon>Deinococcaceae</taxon>
        <taxon>Deinococcus</taxon>
    </lineage>
</organism>
<protein>
    <recommendedName>
        <fullName evidence="1">DinB-like domain-containing protein</fullName>
    </recommendedName>
</protein>
<dbReference type="InterPro" id="IPR024775">
    <property type="entry name" value="DinB-like"/>
</dbReference>
<proteinExistence type="predicted"/>
<evidence type="ECO:0000259" key="1">
    <source>
        <dbReference type="Pfam" id="PF12867"/>
    </source>
</evidence>
<dbReference type="InterPro" id="IPR034660">
    <property type="entry name" value="DinB/YfiT-like"/>
</dbReference>
<dbReference type="Gene3D" id="1.20.120.450">
    <property type="entry name" value="dinb family like domain"/>
    <property type="match status" value="1"/>
</dbReference>
<evidence type="ECO:0000313" key="2">
    <source>
        <dbReference type="EMBL" id="GGL71417.1"/>
    </source>
</evidence>
<sequence>MSKPKTGKEPGVVPGVVSGEVFGKAVGNLFLGGPANVSWERALEGLDAGQAERTPNHLPHSVAQIVAHVQFWQAHLLASLDGQNPETPEHAEGGWPAPRDWAGVRAGLLRDASRLRALARDPQRCAAPDSSGVPFAAMLANYAGHSVYHLGQVVSVRQALGLWPPPGGGDTW</sequence>
<accession>A0ABQ2G2L8</accession>
<dbReference type="EMBL" id="BMOL01000002">
    <property type="protein sequence ID" value="GGL71417.1"/>
    <property type="molecule type" value="Genomic_DNA"/>
</dbReference>
<dbReference type="Pfam" id="PF12867">
    <property type="entry name" value="DinB_2"/>
    <property type="match status" value="1"/>
</dbReference>
<gene>
    <name evidence="2" type="ORF">GCM10010840_06920</name>
</gene>
<keyword evidence="3" id="KW-1185">Reference proteome</keyword>
<comment type="caution">
    <text evidence="2">The sequence shown here is derived from an EMBL/GenBank/DDBJ whole genome shotgun (WGS) entry which is preliminary data.</text>
</comment>
<dbReference type="RefSeq" id="WP_229723289.1">
    <property type="nucleotide sequence ID" value="NZ_BMOL01000002.1"/>
</dbReference>
<evidence type="ECO:0000313" key="3">
    <source>
        <dbReference type="Proteomes" id="UP000639973"/>
    </source>
</evidence>
<reference evidence="3" key="1">
    <citation type="journal article" date="2019" name="Int. J. Syst. Evol. Microbiol.">
        <title>The Global Catalogue of Microorganisms (GCM) 10K type strain sequencing project: providing services to taxonomists for standard genome sequencing and annotation.</title>
        <authorList>
            <consortium name="The Broad Institute Genomics Platform"/>
            <consortium name="The Broad Institute Genome Sequencing Center for Infectious Disease"/>
            <person name="Wu L."/>
            <person name="Ma J."/>
        </authorList>
    </citation>
    <scope>NUCLEOTIDE SEQUENCE [LARGE SCALE GENOMIC DNA]</scope>
    <source>
        <strain evidence="3">JCM 15442</strain>
    </source>
</reference>
<dbReference type="Proteomes" id="UP000639973">
    <property type="component" value="Unassembled WGS sequence"/>
</dbReference>
<dbReference type="SUPFAM" id="SSF109854">
    <property type="entry name" value="DinB/YfiT-like putative metalloenzymes"/>
    <property type="match status" value="1"/>
</dbReference>